<feature type="region of interest" description="Disordered" evidence="1">
    <location>
        <begin position="1"/>
        <end position="43"/>
    </location>
</feature>
<evidence type="ECO:0000256" key="1">
    <source>
        <dbReference type="SAM" id="MobiDB-lite"/>
    </source>
</evidence>
<keyword evidence="3" id="KW-1185">Reference proteome</keyword>
<sequence length="427" mass="46343">MAARADSLDAGLTAPGGRAPRRAPGRGRAQPSPSAPAVRRPREPLRVLGTSVTQIEPIRKLAEADLGLPLELITLDGASAQRRGALFPSSFDVYDQWFHDLDLIWPAGSIQPLDVRRIAAWDAVGELPLTGRIAPGRAAPGGDPSRLLWVQPDGSLGPKPSDRISMVPTVHNADAFAVVGMDPAKVDSWAALLDPERAGQVLVQSDAAIGCFDLLLALRARGDMAPADLGDLALEEIDDLVSRLRAFHAAAHFRAVWTDEAEAIAALRAARREGRPMIGSLWWSGLIALRAEGVPVAMATPREGYRGWFGGLALSARAKGWAQDAAYDYINWWLDGAPGAILARNGAYMANPEAVRRRLTAAEWAFWYGGEPARTEIRDAHGRIIFAPGERREGGAYAERMSRIAVWNTVMTEHNYLVRRWDDALDV</sequence>
<proteinExistence type="predicted"/>
<name>A0A1I3CKD2_9RHOB</name>
<dbReference type="SUPFAM" id="SSF53850">
    <property type="entry name" value="Periplasmic binding protein-like II"/>
    <property type="match status" value="1"/>
</dbReference>
<dbReference type="STRING" id="1114924.SAMN05216258_10252"/>
<dbReference type="OrthoDB" id="9812255at2"/>
<evidence type="ECO:0000313" key="3">
    <source>
        <dbReference type="Proteomes" id="UP000199377"/>
    </source>
</evidence>
<reference evidence="2 3" key="1">
    <citation type="submission" date="2016-10" db="EMBL/GenBank/DDBJ databases">
        <authorList>
            <person name="de Groot N.N."/>
        </authorList>
    </citation>
    <scope>NUCLEOTIDE SEQUENCE [LARGE SCALE GENOMIC DNA]</scope>
    <source>
        <strain evidence="2 3">CGMCC 1.11030</strain>
    </source>
</reference>
<feature type="compositionally biased region" description="Low complexity" evidence="1">
    <location>
        <begin position="26"/>
        <end position="38"/>
    </location>
</feature>
<dbReference type="Gene3D" id="3.40.190.10">
    <property type="entry name" value="Periplasmic binding protein-like II"/>
    <property type="match status" value="1"/>
</dbReference>
<gene>
    <name evidence="2" type="ORF">SAMN05216258_10252</name>
</gene>
<dbReference type="AlphaFoldDB" id="A0A1I3CKD2"/>
<evidence type="ECO:0000313" key="2">
    <source>
        <dbReference type="EMBL" id="SFH74942.1"/>
    </source>
</evidence>
<dbReference type="Proteomes" id="UP000199377">
    <property type="component" value="Unassembled WGS sequence"/>
</dbReference>
<accession>A0A1I3CKD2</accession>
<protein>
    <submittedName>
        <fullName evidence="2">Putative spermidine/putrescine transport system substrate-binding protein</fullName>
    </submittedName>
</protein>
<organism evidence="2 3">
    <name type="scientific">Albimonas pacifica</name>
    <dbReference type="NCBI Taxonomy" id="1114924"/>
    <lineage>
        <taxon>Bacteria</taxon>
        <taxon>Pseudomonadati</taxon>
        <taxon>Pseudomonadota</taxon>
        <taxon>Alphaproteobacteria</taxon>
        <taxon>Rhodobacterales</taxon>
        <taxon>Paracoccaceae</taxon>
        <taxon>Albimonas</taxon>
    </lineage>
</organism>
<dbReference type="EMBL" id="FOQH01000002">
    <property type="protein sequence ID" value="SFH74942.1"/>
    <property type="molecule type" value="Genomic_DNA"/>
</dbReference>